<dbReference type="SUPFAM" id="SSF51735">
    <property type="entry name" value="NAD(P)-binding Rossmann-fold domains"/>
    <property type="match status" value="1"/>
</dbReference>
<sequence>MASNSIDNAKCILVIGATSGIGRALAIALSELPSHPSVIAAGRRQDRLKELEDKKLETVQLDVTADTQTLKATVDSLIAKYPNVRAQQLYDDALAFISGIQYQHYFNQSVDLNQINREIQVNYLSVVSVISMFMPHLLELSNKGLPSFIAPVTSGLAFLPAAPVINYCASKAALRSFTTSLRMQLADTKISVIEIIPPLVESELHDEQGTTAHLSKFWMPLDEYTKITVDGLRKGDSHVAAGTADNVLKMFEQADLNGAFPVPKLQ</sequence>
<name>A0AAW0EGE3_9AGAR</name>
<comment type="similarity">
    <text evidence="1">Belongs to the short-chain dehydrogenases/reductases (SDR) family.</text>
</comment>
<protein>
    <submittedName>
        <fullName evidence="4">Uncharacterized protein</fullName>
    </submittedName>
</protein>
<dbReference type="AlphaFoldDB" id="A0AAW0EGE3"/>
<dbReference type="InterPro" id="IPR020904">
    <property type="entry name" value="Sc_DH/Rdtase_CS"/>
</dbReference>
<gene>
    <name evidence="4" type="ORF">R3P38DRAFT_2824690</name>
</gene>
<keyword evidence="3" id="KW-0560">Oxidoreductase</keyword>
<accession>A0AAW0EGE3</accession>
<dbReference type="GO" id="GO:0016491">
    <property type="term" value="F:oxidoreductase activity"/>
    <property type="evidence" value="ECO:0007669"/>
    <property type="project" value="UniProtKB-KW"/>
</dbReference>
<comment type="caution">
    <text evidence="4">The sequence shown here is derived from an EMBL/GenBank/DDBJ whole genome shotgun (WGS) entry which is preliminary data.</text>
</comment>
<dbReference type="InterPro" id="IPR002347">
    <property type="entry name" value="SDR_fam"/>
</dbReference>
<evidence type="ECO:0000313" key="4">
    <source>
        <dbReference type="EMBL" id="KAK7064462.1"/>
    </source>
</evidence>
<dbReference type="PROSITE" id="PS00061">
    <property type="entry name" value="ADH_SHORT"/>
    <property type="match status" value="1"/>
</dbReference>
<proteinExistence type="inferred from homology"/>
<dbReference type="EMBL" id="JAWWNJ010000001">
    <property type="protein sequence ID" value="KAK7064462.1"/>
    <property type="molecule type" value="Genomic_DNA"/>
</dbReference>
<keyword evidence="5" id="KW-1185">Reference proteome</keyword>
<dbReference type="Pfam" id="PF00106">
    <property type="entry name" value="adh_short"/>
    <property type="match status" value="1"/>
</dbReference>
<evidence type="ECO:0000256" key="3">
    <source>
        <dbReference type="ARBA" id="ARBA00023002"/>
    </source>
</evidence>
<dbReference type="InterPro" id="IPR036291">
    <property type="entry name" value="NAD(P)-bd_dom_sf"/>
</dbReference>
<reference evidence="4 5" key="1">
    <citation type="journal article" date="2024" name="J Genomics">
        <title>Draft genome sequencing and assembly of Favolaschia claudopus CIRM-BRFM 2984 isolated from oak limbs.</title>
        <authorList>
            <person name="Navarro D."/>
            <person name="Drula E."/>
            <person name="Chaduli D."/>
            <person name="Cazenave R."/>
            <person name="Ahrendt S."/>
            <person name="Wang J."/>
            <person name="Lipzen A."/>
            <person name="Daum C."/>
            <person name="Barry K."/>
            <person name="Grigoriev I.V."/>
            <person name="Favel A."/>
            <person name="Rosso M.N."/>
            <person name="Martin F."/>
        </authorList>
    </citation>
    <scope>NUCLEOTIDE SEQUENCE [LARGE SCALE GENOMIC DNA]</scope>
    <source>
        <strain evidence="4 5">CIRM-BRFM 2984</strain>
    </source>
</reference>
<dbReference type="PRINTS" id="PR00081">
    <property type="entry name" value="GDHRDH"/>
</dbReference>
<dbReference type="Gene3D" id="3.40.50.720">
    <property type="entry name" value="NAD(P)-binding Rossmann-like Domain"/>
    <property type="match status" value="1"/>
</dbReference>
<dbReference type="PANTHER" id="PTHR44169:SF6">
    <property type="entry name" value="NADPH-DEPENDENT 1-ACYLDIHYDROXYACETONE PHOSPHATE REDUCTASE"/>
    <property type="match status" value="1"/>
</dbReference>
<keyword evidence="2" id="KW-0521">NADP</keyword>
<dbReference type="Proteomes" id="UP001362999">
    <property type="component" value="Unassembled WGS sequence"/>
</dbReference>
<evidence type="ECO:0000313" key="5">
    <source>
        <dbReference type="Proteomes" id="UP001362999"/>
    </source>
</evidence>
<organism evidence="4 5">
    <name type="scientific">Favolaschia claudopus</name>
    <dbReference type="NCBI Taxonomy" id="2862362"/>
    <lineage>
        <taxon>Eukaryota</taxon>
        <taxon>Fungi</taxon>
        <taxon>Dikarya</taxon>
        <taxon>Basidiomycota</taxon>
        <taxon>Agaricomycotina</taxon>
        <taxon>Agaricomycetes</taxon>
        <taxon>Agaricomycetidae</taxon>
        <taxon>Agaricales</taxon>
        <taxon>Marasmiineae</taxon>
        <taxon>Mycenaceae</taxon>
        <taxon>Favolaschia</taxon>
    </lineage>
</organism>
<evidence type="ECO:0000256" key="1">
    <source>
        <dbReference type="ARBA" id="ARBA00006484"/>
    </source>
</evidence>
<evidence type="ECO:0000256" key="2">
    <source>
        <dbReference type="ARBA" id="ARBA00022857"/>
    </source>
</evidence>
<dbReference type="PANTHER" id="PTHR44169">
    <property type="entry name" value="NADPH-DEPENDENT 1-ACYLDIHYDROXYACETONE PHOSPHATE REDUCTASE"/>
    <property type="match status" value="1"/>
</dbReference>